<organism evidence="2">
    <name type="scientific">Tanacetum cinerariifolium</name>
    <name type="common">Dalmatian daisy</name>
    <name type="synonym">Chrysanthemum cinerariifolium</name>
    <dbReference type="NCBI Taxonomy" id="118510"/>
    <lineage>
        <taxon>Eukaryota</taxon>
        <taxon>Viridiplantae</taxon>
        <taxon>Streptophyta</taxon>
        <taxon>Embryophyta</taxon>
        <taxon>Tracheophyta</taxon>
        <taxon>Spermatophyta</taxon>
        <taxon>Magnoliopsida</taxon>
        <taxon>eudicotyledons</taxon>
        <taxon>Gunneridae</taxon>
        <taxon>Pentapetalae</taxon>
        <taxon>asterids</taxon>
        <taxon>campanulids</taxon>
        <taxon>Asterales</taxon>
        <taxon>Asteraceae</taxon>
        <taxon>Asteroideae</taxon>
        <taxon>Anthemideae</taxon>
        <taxon>Anthemidinae</taxon>
        <taxon>Tanacetum</taxon>
    </lineage>
</organism>
<reference evidence="2" key="1">
    <citation type="journal article" date="2019" name="Sci. Rep.">
        <title>Draft genome of Tanacetum cinerariifolium, the natural source of mosquito coil.</title>
        <authorList>
            <person name="Yamashiro T."/>
            <person name="Shiraishi A."/>
            <person name="Satake H."/>
            <person name="Nakayama K."/>
        </authorList>
    </citation>
    <scope>NUCLEOTIDE SEQUENCE</scope>
</reference>
<dbReference type="PROSITE" id="PS51257">
    <property type="entry name" value="PROKAR_LIPOPROTEIN"/>
    <property type="match status" value="1"/>
</dbReference>
<evidence type="ECO:0000256" key="1">
    <source>
        <dbReference type="SAM" id="MobiDB-lite"/>
    </source>
</evidence>
<dbReference type="AlphaFoldDB" id="A0A6L2K0K5"/>
<feature type="compositionally biased region" description="Low complexity" evidence="1">
    <location>
        <begin position="71"/>
        <end position="89"/>
    </location>
</feature>
<feature type="region of interest" description="Disordered" evidence="1">
    <location>
        <begin position="71"/>
        <end position="113"/>
    </location>
</feature>
<evidence type="ECO:0000313" key="2">
    <source>
        <dbReference type="EMBL" id="GEU42866.1"/>
    </source>
</evidence>
<accession>A0A6L2K0K5</accession>
<comment type="caution">
    <text evidence="2">The sequence shown here is derived from an EMBL/GenBank/DDBJ whole genome shotgun (WGS) entry which is preliminary data.</text>
</comment>
<feature type="compositionally biased region" description="Polar residues" evidence="1">
    <location>
        <begin position="97"/>
        <end position="106"/>
    </location>
</feature>
<proteinExistence type="predicted"/>
<gene>
    <name evidence="2" type="ORF">Tci_014844</name>
</gene>
<name>A0A6L2K0K5_TANCI</name>
<protein>
    <submittedName>
        <fullName evidence="2">Uncharacterized protein</fullName>
    </submittedName>
</protein>
<dbReference type="EMBL" id="BKCJ010001627">
    <property type="protein sequence ID" value="GEU42866.1"/>
    <property type="molecule type" value="Genomic_DNA"/>
</dbReference>
<sequence>MNSNRCRGNALVNISASCSNHSLFGHTPPGTIDADSSTPQRFVHPPLARTPWCSEAYLRWRSSPLSTMYLSTTSESSAGDSSSESSAGPSHKRCRSPATTVTSPIHSTRALVPSRADLFPPRKRFKDSILPEDSIEEDIDTDVLEDIKADATVVEVTDKDVEAGIDVGIGMEVDVRIDVEDEVEDEVESSDRDTMEVGVNMDAEIDIPDEKDGLSYRTRSLEQENLKNMTITRSGMTPEAIEELINRRVEEALVAYEATRAANALEE</sequence>